<proteinExistence type="predicted"/>
<sequence>MKDRFVLPKELKIQKTSKRKSSWDPDCGLTGKKTTLNPHCLPSDTLVQSRADMLFSKYSLADVLLLVRFHVPVVWSKDSGYV</sequence>
<evidence type="ECO:0000313" key="1">
    <source>
        <dbReference type="EMBL" id="KYO38306.1"/>
    </source>
</evidence>
<keyword evidence="2" id="KW-1185">Reference proteome</keyword>
<dbReference type="AlphaFoldDB" id="A0A151NN90"/>
<name>A0A151NN90_ALLMI</name>
<gene>
    <name evidence="1" type="ORF">Y1Q_0015570</name>
</gene>
<dbReference type="Proteomes" id="UP000050525">
    <property type="component" value="Unassembled WGS sequence"/>
</dbReference>
<accession>A0A151NN90</accession>
<evidence type="ECO:0000313" key="2">
    <source>
        <dbReference type="Proteomes" id="UP000050525"/>
    </source>
</evidence>
<protein>
    <submittedName>
        <fullName evidence="1">Uncharacterized protein</fullName>
    </submittedName>
</protein>
<organism evidence="1 2">
    <name type="scientific">Alligator mississippiensis</name>
    <name type="common">American alligator</name>
    <dbReference type="NCBI Taxonomy" id="8496"/>
    <lineage>
        <taxon>Eukaryota</taxon>
        <taxon>Metazoa</taxon>
        <taxon>Chordata</taxon>
        <taxon>Craniata</taxon>
        <taxon>Vertebrata</taxon>
        <taxon>Euteleostomi</taxon>
        <taxon>Archelosauria</taxon>
        <taxon>Archosauria</taxon>
        <taxon>Crocodylia</taxon>
        <taxon>Alligatoridae</taxon>
        <taxon>Alligatorinae</taxon>
        <taxon>Alligator</taxon>
    </lineage>
</organism>
<comment type="caution">
    <text evidence="1">The sequence shown here is derived from an EMBL/GenBank/DDBJ whole genome shotgun (WGS) entry which is preliminary data.</text>
</comment>
<reference evidence="1 2" key="1">
    <citation type="journal article" date="2012" name="Genome Biol.">
        <title>Sequencing three crocodilian genomes to illuminate the evolution of archosaurs and amniotes.</title>
        <authorList>
            <person name="St John J.A."/>
            <person name="Braun E.L."/>
            <person name="Isberg S.R."/>
            <person name="Miles L.G."/>
            <person name="Chong A.Y."/>
            <person name="Gongora J."/>
            <person name="Dalzell P."/>
            <person name="Moran C."/>
            <person name="Bed'hom B."/>
            <person name="Abzhanov A."/>
            <person name="Burgess S.C."/>
            <person name="Cooksey A.M."/>
            <person name="Castoe T.A."/>
            <person name="Crawford N.G."/>
            <person name="Densmore L.D."/>
            <person name="Drew J.C."/>
            <person name="Edwards S.V."/>
            <person name="Faircloth B.C."/>
            <person name="Fujita M.K."/>
            <person name="Greenwold M.J."/>
            <person name="Hoffmann F.G."/>
            <person name="Howard J.M."/>
            <person name="Iguchi T."/>
            <person name="Janes D.E."/>
            <person name="Khan S.Y."/>
            <person name="Kohno S."/>
            <person name="de Koning A.J."/>
            <person name="Lance S.L."/>
            <person name="McCarthy F.M."/>
            <person name="McCormack J.E."/>
            <person name="Merchant M.E."/>
            <person name="Peterson D.G."/>
            <person name="Pollock D.D."/>
            <person name="Pourmand N."/>
            <person name="Raney B.J."/>
            <person name="Roessler K.A."/>
            <person name="Sanford J.R."/>
            <person name="Sawyer R.H."/>
            <person name="Schmidt C.J."/>
            <person name="Triplett E.W."/>
            <person name="Tuberville T.D."/>
            <person name="Venegas-Anaya M."/>
            <person name="Howard J.T."/>
            <person name="Jarvis E.D."/>
            <person name="Guillette L.J.Jr."/>
            <person name="Glenn T.C."/>
            <person name="Green R.E."/>
            <person name="Ray D.A."/>
        </authorList>
    </citation>
    <scope>NUCLEOTIDE SEQUENCE [LARGE SCALE GENOMIC DNA]</scope>
    <source>
        <strain evidence="1">KSC_2009_1</strain>
    </source>
</reference>
<dbReference type="EMBL" id="AKHW03002524">
    <property type="protein sequence ID" value="KYO38306.1"/>
    <property type="molecule type" value="Genomic_DNA"/>
</dbReference>